<dbReference type="GO" id="GO:0015833">
    <property type="term" value="P:peptide transport"/>
    <property type="evidence" value="ECO:0007669"/>
    <property type="project" value="InterPro"/>
</dbReference>
<sequence>MGLNVEFGSLEQIFNNPLHPYTKALLRSVPVMGIDKKAELESIRGSTPDASIVFKGCKFEPRCNFASKKCKLFSPPYITMESNHRVRCWLYARGNNND</sequence>
<dbReference type="PANTHER" id="PTHR43067">
    <property type="entry name" value="OLIGOPEPTIDE/DIPEPTIDE ABC TRANSPORTER, ATPASE SUBUNIT"/>
    <property type="match status" value="1"/>
</dbReference>
<evidence type="ECO:0000256" key="1">
    <source>
        <dbReference type="ARBA" id="ARBA00022448"/>
    </source>
</evidence>
<accession>X1KDR0</accession>
<dbReference type="GO" id="GO:0005524">
    <property type="term" value="F:ATP binding"/>
    <property type="evidence" value="ECO:0007669"/>
    <property type="project" value="UniProtKB-KW"/>
</dbReference>
<keyword evidence="1" id="KW-0813">Transport</keyword>
<proteinExistence type="predicted"/>
<dbReference type="EMBL" id="BARV01008563">
    <property type="protein sequence ID" value="GAI05172.1"/>
    <property type="molecule type" value="Genomic_DNA"/>
</dbReference>
<evidence type="ECO:0000256" key="2">
    <source>
        <dbReference type="ARBA" id="ARBA00022741"/>
    </source>
</evidence>
<gene>
    <name evidence="5" type="ORF">S06H3_17172</name>
</gene>
<dbReference type="InterPro" id="IPR013563">
    <property type="entry name" value="Oligopep_ABC_C"/>
</dbReference>
<reference evidence="5" key="1">
    <citation type="journal article" date="2014" name="Front. Microbiol.">
        <title>High frequency of phylogenetically diverse reductive dehalogenase-homologous genes in deep subseafloor sedimentary metagenomes.</title>
        <authorList>
            <person name="Kawai M."/>
            <person name="Futagami T."/>
            <person name="Toyoda A."/>
            <person name="Takaki Y."/>
            <person name="Nishi S."/>
            <person name="Hori S."/>
            <person name="Arai W."/>
            <person name="Tsubouchi T."/>
            <person name="Morono Y."/>
            <person name="Uchiyama I."/>
            <person name="Ito T."/>
            <person name="Fujiyama A."/>
            <person name="Inagaki F."/>
            <person name="Takami H."/>
        </authorList>
    </citation>
    <scope>NUCLEOTIDE SEQUENCE</scope>
    <source>
        <strain evidence="5">Expedition CK06-06</strain>
    </source>
</reference>
<dbReference type="InterPro" id="IPR027417">
    <property type="entry name" value="P-loop_NTPase"/>
</dbReference>
<evidence type="ECO:0000256" key="3">
    <source>
        <dbReference type="ARBA" id="ARBA00022840"/>
    </source>
</evidence>
<dbReference type="NCBIfam" id="TIGR01727">
    <property type="entry name" value="oligo_HPY"/>
    <property type="match status" value="1"/>
</dbReference>
<protein>
    <recommendedName>
        <fullName evidence="4">Oligopeptide/dipeptide ABC transporter C-terminal domain-containing protein</fullName>
    </recommendedName>
</protein>
<name>X1KDR0_9ZZZZ</name>
<organism evidence="5">
    <name type="scientific">marine sediment metagenome</name>
    <dbReference type="NCBI Taxonomy" id="412755"/>
    <lineage>
        <taxon>unclassified sequences</taxon>
        <taxon>metagenomes</taxon>
        <taxon>ecological metagenomes</taxon>
    </lineage>
</organism>
<keyword evidence="2" id="KW-0547">Nucleotide-binding</keyword>
<evidence type="ECO:0000313" key="5">
    <source>
        <dbReference type="EMBL" id="GAI05172.1"/>
    </source>
</evidence>
<feature type="domain" description="Oligopeptide/dipeptide ABC transporter C-terminal" evidence="4">
    <location>
        <begin position="5"/>
        <end position="70"/>
    </location>
</feature>
<dbReference type="Pfam" id="PF08352">
    <property type="entry name" value="oligo_HPY"/>
    <property type="match status" value="1"/>
</dbReference>
<evidence type="ECO:0000259" key="4">
    <source>
        <dbReference type="Pfam" id="PF08352"/>
    </source>
</evidence>
<dbReference type="SUPFAM" id="SSF52540">
    <property type="entry name" value="P-loop containing nucleoside triphosphate hydrolases"/>
    <property type="match status" value="1"/>
</dbReference>
<dbReference type="Gene3D" id="3.40.50.300">
    <property type="entry name" value="P-loop containing nucleotide triphosphate hydrolases"/>
    <property type="match status" value="1"/>
</dbReference>
<dbReference type="PANTHER" id="PTHR43067:SF3">
    <property type="entry name" value="MALTOSE ABC TRANSPORTER, ATP-BINDING PROTEIN"/>
    <property type="match status" value="1"/>
</dbReference>
<dbReference type="AlphaFoldDB" id="X1KDR0"/>
<keyword evidence="3" id="KW-0067">ATP-binding</keyword>
<comment type="caution">
    <text evidence="5">The sequence shown here is derived from an EMBL/GenBank/DDBJ whole genome shotgun (WGS) entry which is preliminary data.</text>
</comment>